<comment type="catalytic activity">
    <reaction evidence="1 9">
        <text>guanosine(46) in tRNA + S-adenosyl-L-methionine = N(7)-methylguanosine(46) in tRNA + S-adenosyl-L-homocysteine</text>
        <dbReference type="Rhea" id="RHEA:42708"/>
        <dbReference type="Rhea" id="RHEA-COMP:10188"/>
        <dbReference type="Rhea" id="RHEA-COMP:10189"/>
        <dbReference type="ChEBI" id="CHEBI:57856"/>
        <dbReference type="ChEBI" id="CHEBI:59789"/>
        <dbReference type="ChEBI" id="CHEBI:74269"/>
        <dbReference type="ChEBI" id="CHEBI:74480"/>
        <dbReference type="EC" id="2.1.1.33"/>
    </reaction>
</comment>
<comment type="caution">
    <text evidence="10">The sequence shown here is derived from an EMBL/GenBank/DDBJ whole genome shotgun (WGS) entry which is preliminary data.</text>
</comment>
<sequence>MEGFAKKADGSVRVVKKFRSRAHANPLSDDHIKNPSSPDDFDYAAFYPGFSPEKRIAYFDIGSGYGGLLSFMAPHLPDDLIIGMELRVQPVSYAQEQILRQRNPSRGSLLEGEKMDEESGKRRFLEKDTPAVDLSPIPVEKHHFNNVACVRCNVMKAFHRYSHKGQAKGLFILFPDPHWKKANIRRRIVSQTLLDVYAYSLKIGGHLFIATDVEDLFHWMCDHVDTHPLFERMSEADQEKELTSAEQFVFKNITEVTADATRAQRKKPTEKRHKIVYRRIIAKKETEFSRFFE</sequence>
<dbReference type="Gene3D" id="3.40.50.150">
    <property type="entry name" value="Vaccinia Virus protein VP39"/>
    <property type="match status" value="1"/>
</dbReference>
<comment type="function">
    <text evidence="9">Catalyzes the formation of N(7)-methylguanine at position 46 (m7G46) in tRNA.</text>
</comment>
<evidence type="ECO:0000256" key="8">
    <source>
        <dbReference type="ARBA" id="ARBA00023242"/>
    </source>
</evidence>
<protein>
    <recommendedName>
        <fullName evidence="9">tRNA (guanine-N(7)-)-methyltransferase</fullName>
        <ecNumber evidence="9">2.1.1.33</ecNumber>
    </recommendedName>
    <alternativeName>
        <fullName evidence="9">tRNA (guanine(46)-N(7))-methyltransferase</fullName>
    </alternativeName>
    <alternativeName>
        <fullName evidence="9">tRNA(m7G46)-methyltransferase</fullName>
    </alternativeName>
</protein>
<dbReference type="SUPFAM" id="SSF53335">
    <property type="entry name" value="S-adenosyl-L-methionine-dependent methyltransferases"/>
    <property type="match status" value="1"/>
</dbReference>
<dbReference type="Pfam" id="PF02390">
    <property type="entry name" value="Methyltransf_4"/>
    <property type="match status" value="2"/>
</dbReference>
<comment type="similarity">
    <text evidence="9">Belongs to the class I-like SAM-binding methyltransferase superfamily. TrmB family.</text>
</comment>
<evidence type="ECO:0000256" key="9">
    <source>
        <dbReference type="HAMAP-Rule" id="MF_03055"/>
    </source>
</evidence>
<evidence type="ECO:0000256" key="4">
    <source>
        <dbReference type="ARBA" id="ARBA00022679"/>
    </source>
</evidence>
<dbReference type="Proteomes" id="UP001057375">
    <property type="component" value="Unassembled WGS sequence"/>
</dbReference>
<name>A0ABQ5KQW1_9EUKA</name>
<dbReference type="PROSITE" id="PS51625">
    <property type="entry name" value="SAM_MT_TRMB"/>
    <property type="match status" value="1"/>
</dbReference>
<dbReference type="InterPro" id="IPR025763">
    <property type="entry name" value="Trm8_euk"/>
</dbReference>
<dbReference type="HAMAP" id="MF_03055">
    <property type="entry name" value="tRNA_methyltr_TrmB_euk"/>
    <property type="match status" value="1"/>
</dbReference>
<keyword evidence="11" id="KW-1185">Reference proteome</keyword>
<keyword evidence="8 9" id="KW-0539">Nucleus</keyword>
<keyword evidence="2 9" id="KW-0820">tRNA-binding</keyword>
<evidence type="ECO:0000256" key="6">
    <source>
        <dbReference type="ARBA" id="ARBA00022694"/>
    </source>
</evidence>
<accession>A0ABQ5KQW1</accession>
<evidence type="ECO:0000313" key="10">
    <source>
        <dbReference type="EMBL" id="GKT34864.1"/>
    </source>
</evidence>
<keyword evidence="5 9" id="KW-0949">S-adenosyl-L-methionine</keyword>
<dbReference type="PANTHER" id="PTHR23417:SF16">
    <property type="entry name" value="TRNA (GUANINE-N(7)-)-METHYLTRANSFERASE"/>
    <property type="match status" value="1"/>
</dbReference>
<organism evidence="10 11">
    <name type="scientific">Aduncisulcus paluster</name>
    <dbReference type="NCBI Taxonomy" id="2918883"/>
    <lineage>
        <taxon>Eukaryota</taxon>
        <taxon>Metamonada</taxon>
        <taxon>Carpediemonas-like organisms</taxon>
        <taxon>Aduncisulcus</taxon>
    </lineage>
</organism>
<evidence type="ECO:0000256" key="5">
    <source>
        <dbReference type="ARBA" id="ARBA00022691"/>
    </source>
</evidence>
<keyword evidence="7 9" id="KW-0694">RNA-binding</keyword>
<evidence type="ECO:0000256" key="3">
    <source>
        <dbReference type="ARBA" id="ARBA00022603"/>
    </source>
</evidence>
<gene>
    <name evidence="10" type="ORF">ADUPG1_008138</name>
</gene>
<evidence type="ECO:0000313" key="11">
    <source>
        <dbReference type="Proteomes" id="UP001057375"/>
    </source>
</evidence>
<feature type="binding site" evidence="9">
    <location>
        <begin position="85"/>
        <end position="86"/>
    </location>
    <ligand>
        <name>S-adenosyl-L-methionine</name>
        <dbReference type="ChEBI" id="CHEBI:59789"/>
    </ligand>
</feature>
<evidence type="ECO:0000256" key="7">
    <source>
        <dbReference type="ARBA" id="ARBA00022884"/>
    </source>
</evidence>
<evidence type="ECO:0000256" key="1">
    <source>
        <dbReference type="ARBA" id="ARBA00000142"/>
    </source>
</evidence>
<evidence type="ECO:0000256" key="2">
    <source>
        <dbReference type="ARBA" id="ARBA00022555"/>
    </source>
</evidence>
<dbReference type="PANTHER" id="PTHR23417">
    <property type="entry name" value="3-DEOXY-D-MANNO-OCTULOSONIC-ACID TRANSFERASE/TRNA GUANINE-N 7 - -METHYLTRANSFERASE"/>
    <property type="match status" value="1"/>
</dbReference>
<dbReference type="EC" id="2.1.1.33" evidence="9"/>
<reference evidence="10" key="1">
    <citation type="submission" date="2022-03" db="EMBL/GenBank/DDBJ databases">
        <title>Draft genome sequence of Aduncisulcus paluster, a free-living microaerophilic Fornicata.</title>
        <authorList>
            <person name="Yuyama I."/>
            <person name="Kume K."/>
            <person name="Tamura T."/>
            <person name="Inagaki Y."/>
            <person name="Hashimoto T."/>
        </authorList>
    </citation>
    <scope>NUCLEOTIDE SEQUENCE</scope>
    <source>
        <strain evidence="10">NY0171</strain>
    </source>
</reference>
<feature type="binding site" evidence="9">
    <location>
        <position position="62"/>
    </location>
    <ligand>
        <name>S-adenosyl-L-methionine</name>
        <dbReference type="ChEBI" id="CHEBI:59789"/>
    </ligand>
</feature>
<feature type="binding site" evidence="9">
    <location>
        <begin position="153"/>
        <end position="154"/>
    </location>
    <ligand>
        <name>S-adenosyl-L-methionine</name>
        <dbReference type="ChEBI" id="CHEBI:59789"/>
    </ligand>
</feature>
<keyword evidence="4 9" id="KW-0808">Transferase</keyword>
<comment type="caution">
    <text evidence="9">Lacks conserved residue(s) required for the propagation of feature annotation.</text>
</comment>
<keyword evidence="3 9" id="KW-0489">Methyltransferase</keyword>
<dbReference type="InterPro" id="IPR003358">
    <property type="entry name" value="tRNA_(Gua-N-7)_MeTrfase_Trmb"/>
</dbReference>
<keyword evidence="6 9" id="KW-0819">tRNA processing</keyword>
<comment type="subcellular location">
    <subcellularLocation>
        <location evidence="9">Nucleus</location>
    </subcellularLocation>
</comment>
<feature type="binding site" evidence="9">
    <location>
        <position position="173"/>
    </location>
    <ligand>
        <name>S-adenosyl-L-methionine</name>
        <dbReference type="ChEBI" id="CHEBI:59789"/>
    </ligand>
</feature>
<dbReference type="EMBL" id="BQXS01010878">
    <property type="protein sequence ID" value="GKT34864.1"/>
    <property type="molecule type" value="Genomic_DNA"/>
</dbReference>
<proteinExistence type="inferred from homology"/>
<feature type="active site" evidence="9">
    <location>
        <position position="176"/>
    </location>
</feature>
<dbReference type="InterPro" id="IPR029063">
    <property type="entry name" value="SAM-dependent_MTases_sf"/>
</dbReference>
<comment type="pathway">
    <text evidence="9">tRNA modification; N(7)-methylguanine-tRNA biosynthesis.</text>
</comment>